<dbReference type="RefSeq" id="WP_009123698.1">
    <property type="nucleotide sequence ID" value="NZ_JBCHFS010000091.1"/>
</dbReference>
<organism evidence="2 3">
    <name type="scientific">Phocaeicola vulgatus</name>
    <name type="common">Bacteroides vulgatus</name>
    <dbReference type="NCBI Taxonomy" id="821"/>
    <lineage>
        <taxon>Bacteria</taxon>
        <taxon>Pseudomonadati</taxon>
        <taxon>Bacteroidota</taxon>
        <taxon>Bacteroidia</taxon>
        <taxon>Bacteroidales</taxon>
        <taxon>Bacteroidaceae</taxon>
        <taxon>Phocaeicola</taxon>
    </lineage>
</organism>
<evidence type="ECO:0000256" key="1">
    <source>
        <dbReference type="SAM" id="SignalP"/>
    </source>
</evidence>
<dbReference type="Proteomes" id="UP000460950">
    <property type="component" value="Unassembled WGS sequence"/>
</dbReference>
<feature type="signal peptide" evidence="1">
    <location>
        <begin position="1"/>
        <end position="19"/>
    </location>
</feature>
<dbReference type="EMBL" id="VULU01000092">
    <property type="protein sequence ID" value="MSS51098.1"/>
    <property type="molecule type" value="Genomic_DNA"/>
</dbReference>
<proteinExistence type="predicted"/>
<evidence type="ECO:0000313" key="3">
    <source>
        <dbReference type="Proteomes" id="UP000460950"/>
    </source>
</evidence>
<name>A0A7K0JN48_PHOVU</name>
<reference evidence="2 3" key="1">
    <citation type="submission" date="2019-09" db="EMBL/GenBank/DDBJ databases">
        <title>In-depth cultivation of the pig gut microbiome towards novel bacterial diversity and tailored functional studies.</title>
        <authorList>
            <person name="Wylensek D."/>
            <person name="Hitch T.C.A."/>
            <person name="Clavel T."/>
        </authorList>
    </citation>
    <scope>NUCLEOTIDE SEQUENCE [LARGE SCALE GENOMIC DNA]</scope>
    <source>
        <strain evidence="2 3">WCA-389-WT-3C</strain>
    </source>
</reference>
<evidence type="ECO:0008006" key="4">
    <source>
        <dbReference type="Google" id="ProtNLM"/>
    </source>
</evidence>
<keyword evidence="1" id="KW-0732">Signal</keyword>
<feature type="chain" id="PRO_5029561641" description="Lipoprotein" evidence="1">
    <location>
        <begin position="20"/>
        <end position="257"/>
    </location>
</feature>
<dbReference type="AlphaFoldDB" id="A0A7K0JN48"/>
<accession>A0A7K0JN48</accession>
<protein>
    <recommendedName>
        <fullName evidence="4">Lipoprotein</fullName>
    </recommendedName>
</protein>
<dbReference type="PROSITE" id="PS51257">
    <property type="entry name" value="PROKAR_LIPOPROTEIN"/>
    <property type="match status" value="1"/>
</dbReference>
<dbReference type="GeneID" id="86048188"/>
<evidence type="ECO:0000313" key="2">
    <source>
        <dbReference type="EMBL" id="MSS51098.1"/>
    </source>
</evidence>
<gene>
    <name evidence="2" type="ORF">FYJ30_23250</name>
</gene>
<comment type="caution">
    <text evidence="2">The sequence shown here is derived from an EMBL/GenBank/DDBJ whole genome shotgun (WGS) entry which is preliminary data.</text>
</comment>
<sequence length="257" mass="28779">MKKLLTTTFAMLTGLFLFSCSNEEITEPVVSNTATDMEILSRFVDVNESTGEYFINENKKTRALSYVTGSDWKDLEKVSPLSIEKYKQELQALNAQVAEAIADPNVAYMVYSTGSKTFVRKVKENVDFDFDISEYAALGTRAPLPTLSINGGSQSTTGSFKDASRTINMEVRLNASIQFNYYFFEVLSPNAKPDYDDNITTPESVAFSGTGPLSNTRFVWTAYWDAQDQNDKMFKWEFKGKGTTPSFGFIADCTFSK</sequence>